<sequence>MSAPATRDGWFPRDFVKVIPSVAVRSKKAESMATIPQDDRMRNGGATDKPSTSNQEYQVNFRENAIRELLDAETAYVNLLSSLCYGFLHKLRLHTDIFPMESINCIFSNIEDILHFQEAFLDALKTGIRNHSIAKVFLSHQAAFSVYSTYCNAHPRGFMELEKYTGNKMASEILERCRKSEKLPELPLTAHLLAPIQRICRYPLHLSELVKYFPSNPNFQRDVKKDQEMMDCKESFELALATMKKVAEMVNGGDQWMRRA</sequence>
<dbReference type="InterPro" id="IPR053086">
    <property type="entry name" value="RhoGEF_domain"/>
</dbReference>
<dbReference type="PROSITE" id="PS50010">
    <property type="entry name" value="DH_2"/>
    <property type="match status" value="1"/>
</dbReference>
<dbReference type="CDD" id="cd00160">
    <property type="entry name" value="RhoGEF"/>
    <property type="match status" value="1"/>
</dbReference>
<reference evidence="1" key="1">
    <citation type="submission" date="2022-08" db="UniProtKB">
        <authorList>
            <consortium name="EnsemblMetazoa"/>
        </authorList>
    </citation>
    <scope>IDENTIFICATION</scope>
    <source>
        <strain evidence="1">Israel</strain>
    </source>
</reference>
<dbReference type="InterPro" id="IPR035899">
    <property type="entry name" value="DBL_dom_sf"/>
</dbReference>
<dbReference type="SUPFAM" id="SSF48065">
    <property type="entry name" value="DBL homology domain (DH-domain)"/>
    <property type="match status" value="1"/>
</dbReference>
<dbReference type="AlphaFoldDB" id="A0A1B0D134"/>
<dbReference type="GO" id="GO:0005085">
    <property type="term" value="F:guanyl-nucleotide exchange factor activity"/>
    <property type="evidence" value="ECO:0007669"/>
    <property type="project" value="InterPro"/>
</dbReference>
<dbReference type="EMBL" id="AJVK01021885">
    <property type="status" value="NOT_ANNOTATED_CDS"/>
    <property type="molecule type" value="Genomic_DNA"/>
</dbReference>
<dbReference type="Gene3D" id="1.20.900.10">
    <property type="entry name" value="Dbl homology (DH) domain"/>
    <property type="match status" value="1"/>
</dbReference>
<evidence type="ECO:0000313" key="2">
    <source>
        <dbReference type="Proteomes" id="UP000092462"/>
    </source>
</evidence>
<dbReference type="InterPro" id="IPR000219">
    <property type="entry name" value="DH_dom"/>
</dbReference>
<name>A0A1B0D134_PHLPP</name>
<accession>A0A1B0D134</accession>
<keyword evidence="2" id="KW-1185">Reference proteome</keyword>
<dbReference type="GO" id="GO:0005829">
    <property type="term" value="C:cytosol"/>
    <property type="evidence" value="ECO:0007669"/>
    <property type="project" value="TreeGrafter"/>
</dbReference>
<dbReference type="PANTHER" id="PTHR45834:SF3">
    <property type="entry name" value="RHO GUANINE NUCLEOTIDE EXCHANGE FACTOR 3, ISOFORM L"/>
    <property type="match status" value="1"/>
</dbReference>
<dbReference type="EnsemblMetazoa" id="PPAI001058-RA">
    <property type="protein sequence ID" value="PPAI001058-PA"/>
    <property type="gene ID" value="PPAI001058"/>
</dbReference>
<dbReference type="PANTHER" id="PTHR45834">
    <property type="entry name" value="RHO GUANINE NUCLEOTIDE EXCHANGE FACTOR 9-RELATED"/>
    <property type="match status" value="1"/>
</dbReference>
<organism evidence="1 2">
    <name type="scientific">Phlebotomus papatasi</name>
    <name type="common">Sandfly</name>
    <dbReference type="NCBI Taxonomy" id="29031"/>
    <lineage>
        <taxon>Eukaryota</taxon>
        <taxon>Metazoa</taxon>
        <taxon>Ecdysozoa</taxon>
        <taxon>Arthropoda</taxon>
        <taxon>Hexapoda</taxon>
        <taxon>Insecta</taxon>
        <taxon>Pterygota</taxon>
        <taxon>Neoptera</taxon>
        <taxon>Endopterygota</taxon>
        <taxon>Diptera</taxon>
        <taxon>Nematocera</taxon>
        <taxon>Psychodoidea</taxon>
        <taxon>Psychodidae</taxon>
        <taxon>Phlebotomus</taxon>
        <taxon>Phlebotomus</taxon>
    </lineage>
</organism>
<proteinExistence type="predicted"/>
<dbReference type="SMART" id="SM00325">
    <property type="entry name" value="RhoGEF"/>
    <property type="match status" value="1"/>
</dbReference>
<dbReference type="Proteomes" id="UP000092462">
    <property type="component" value="Unassembled WGS sequence"/>
</dbReference>
<evidence type="ECO:0000313" key="1">
    <source>
        <dbReference type="EnsemblMetazoa" id="PPAI001058-PA"/>
    </source>
</evidence>
<dbReference type="VEuPathDB" id="VectorBase:PPAI001058"/>
<dbReference type="Pfam" id="PF00621">
    <property type="entry name" value="RhoGEF"/>
    <property type="match status" value="1"/>
</dbReference>
<protein>
    <submittedName>
        <fullName evidence="1">Uncharacterized protein</fullName>
    </submittedName>
</protein>
<dbReference type="VEuPathDB" id="VectorBase:PPAPM1_004104"/>